<feature type="transmembrane region" description="Helical" evidence="9">
    <location>
        <begin position="118"/>
        <end position="139"/>
    </location>
</feature>
<accession>A0A410Q9F7</accession>
<proteinExistence type="predicted"/>
<dbReference type="Proteomes" id="UP000287969">
    <property type="component" value="Chromosome"/>
</dbReference>
<keyword evidence="8 9" id="KW-0472">Membrane</keyword>
<keyword evidence="4" id="KW-0762">Sugar transport</keyword>
<feature type="transmembrane region" description="Helical" evidence="9">
    <location>
        <begin position="151"/>
        <end position="170"/>
    </location>
</feature>
<dbReference type="EMBL" id="CP035282">
    <property type="protein sequence ID" value="QAT60617.1"/>
    <property type="molecule type" value="Genomic_DNA"/>
</dbReference>
<dbReference type="InterPro" id="IPR004704">
    <property type="entry name" value="PTS_IID_man"/>
</dbReference>
<sequence>MSDNTLNNQDVKRKQLTKKDLRKSWIRWMTFSHSCYNYERMQSLGFAHSMCPIINKLYDKKEDKAAALKRHLAFFNTEPNVGTMVHGITIAMEEERANGVEISDEAINSVKTGLMGPLAGIGDTITQGVITPILLALGIGIAKEGNLMGPILYTVLISTIIVWISYTLWMRGYKLGKSAVEQILGEGIFNNVIEGAGILGCTVIGALTGKYVTLSTSVVMKMGEGQVALQADLFDKIMPGLLPLLLTLGVYKLLEKGKSPIKIMLYIILIGAVGSLIKIF</sequence>
<dbReference type="KEGG" id="spoa:EQM13_03020"/>
<evidence type="ECO:0000256" key="4">
    <source>
        <dbReference type="ARBA" id="ARBA00022597"/>
    </source>
</evidence>
<dbReference type="AlphaFoldDB" id="A0A410Q9F7"/>
<keyword evidence="11" id="KW-1185">Reference proteome</keyword>
<evidence type="ECO:0000256" key="6">
    <source>
        <dbReference type="ARBA" id="ARBA00022692"/>
    </source>
</evidence>
<evidence type="ECO:0000313" key="11">
    <source>
        <dbReference type="Proteomes" id="UP000287969"/>
    </source>
</evidence>
<dbReference type="RefSeq" id="WP_128751917.1">
    <property type="nucleotide sequence ID" value="NZ_CP035282.1"/>
</dbReference>
<dbReference type="Pfam" id="PF03613">
    <property type="entry name" value="EIID-AGA"/>
    <property type="match status" value="1"/>
</dbReference>
<keyword evidence="2" id="KW-0813">Transport</keyword>
<evidence type="ECO:0000313" key="10">
    <source>
        <dbReference type="EMBL" id="QAT60617.1"/>
    </source>
</evidence>
<comment type="subcellular location">
    <subcellularLocation>
        <location evidence="1">Cell membrane</location>
        <topology evidence="1">Multi-pass membrane protein</topology>
    </subcellularLocation>
</comment>
<dbReference type="OrthoDB" id="9795582at2"/>
<feature type="transmembrane region" description="Helical" evidence="9">
    <location>
        <begin position="191"/>
        <end position="213"/>
    </location>
</feature>
<name>A0A410Q9F7_9FIRM</name>
<keyword evidence="7 9" id="KW-1133">Transmembrane helix</keyword>
<keyword evidence="5" id="KW-0598">Phosphotransferase system</keyword>
<dbReference type="InterPro" id="IPR050303">
    <property type="entry name" value="GatZ_KbaZ_carbometab"/>
</dbReference>
<dbReference type="PANTHER" id="PTHR32502">
    <property type="entry name" value="N-ACETYLGALACTOSAMINE PERMEASE II COMPONENT-RELATED"/>
    <property type="match status" value="1"/>
</dbReference>
<evidence type="ECO:0000256" key="7">
    <source>
        <dbReference type="ARBA" id="ARBA00022989"/>
    </source>
</evidence>
<evidence type="ECO:0000256" key="9">
    <source>
        <dbReference type="SAM" id="Phobius"/>
    </source>
</evidence>
<evidence type="ECO:0000256" key="5">
    <source>
        <dbReference type="ARBA" id="ARBA00022683"/>
    </source>
</evidence>
<gene>
    <name evidence="10" type="ORF">EQM13_03020</name>
</gene>
<reference evidence="11" key="1">
    <citation type="submission" date="2019-01" db="EMBL/GenBank/DDBJ databases">
        <title>Draft genomes of a novel of Sporanaerobacter strains.</title>
        <authorList>
            <person name="Ma S."/>
        </authorList>
    </citation>
    <scope>NUCLEOTIDE SEQUENCE [LARGE SCALE GENOMIC DNA]</scope>
    <source>
        <strain evidence="11">NJN-17</strain>
    </source>
</reference>
<evidence type="ECO:0000256" key="2">
    <source>
        <dbReference type="ARBA" id="ARBA00022448"/>
    </source>
</evidence>
<dbReference type="PROSITE" id="PS51108">
    <property type="entry name" value="PTS_EIID"/>
    <property type="match status" value="1"/>
</dbReference>
<evidence type="ECO:0000256" key="8">
    <source>
        <dbReference type="ARBA" id="ARBA00023136"/>
    </source>
</evidence>
<evidence type="ECO:0000256" key="3">
    <source>
        <dbReference type="ARBA" id="ARBA00022475"/>
    </source>
</evidence>
<protein>
    <submittedName>
        <fullName evidence="10">PTS system mannose/fructose/sorbose family transporter subunit IID</fullName>
    </submittedName>
</protein>
<organism evidence="10 11">
    <name type="scientific">Acidilutibacter cellobiosedens</name>
    <dbReference type="NCBI Taxonomy" id="2507161"/>
    <lineage>
        <taxon>Bacteria</taxon>
        <taxon>Bacillati</taxon>
        <taxon>Bacillota</taxon>
        <taxon>Tissierellia</taxon>
        <taxon>Tissierellales</taxon>
        <taxon>Acidilutibacteraceae</taxon>
        <taxon>Acidilutibacter</taxon>
    </lineage>
</organism>
<evidence type="ECO:0000256" key="1">
    <source>
        <dbReference type="ARBA" id="ARBA00004651"/>
    </source>
</evidence>
<keyword evidence="6 9" id="KW-0812">Transmembrane</keyword>
<dbReference type="PANTHER" id="PTHR32502:SF5">
    <property type="entry name" value="N-ACETYLGALACTOSAMINE PERMEASE IID COMPONENT-RELATED"/>
    <property type="match status" value="1"/>
</dbReference>
<dbReference type="GO" id="GO:0009401">
    <property type="term" value="P:phosphoenolpyruvate-dependent sugar phosphotransferase system"/>
    <property type="evidence" value="ECO:0007669"/>
    <property type="project" value="UniProtKB-KW"/>
</dbReference>
<keyword evidence="3" id="KW-1003">Cell membrane</keyword>
<dbReference type="GO" id="GO:0005886">
    <property type="term" value="C:plasma membrane"/>
    <property type="evidence" value="ECO:0007669"/>
    <property type="project" value="UniProtKB-SubCell"/>
</dbReference>
<feature type="transmembrane region" description="Helical" evidence="9">
    <location>
        <begin position="263"/>
        <end position="279"/>
    </location>
</feature>